<dbReference type="CDD" id="cd02440">
    <property type="entry name" value="AdoMet_MTases"/>
    <property type="match status" value="1"/>
</dbReference>
<feature type="compositionally biased region" description="Basic and acidic residues" evidence="7">
    <location>
        <begin position="113"/>
        <end position="122"/>
    </location>
</feature>
<keyword evidence="3 6" id="KW-0808">Transferase</keyword>
<dbReference type="Gene3D" id="3.40.50.150">
    <property type="entry name" value="Vaccinia Virus protein VP39"/>
    <property type="match status" value="1"/>
</dbReference>
<evidence type="ECO:0000313" key="9">
    <source>
        <dbReference type="EMBL" id="PCH41477.1"/>
    </source>
</evidence>
<dbReference type="EC" id="2.1.1.-" evidence="6"/>
<evidence type="ECO:0000256" key="2">
    <source>
        <dbReference type="ARBA" id="ARBA00022603"/>
    </source>
</evidence>
<dbReference type="PROSITE" id="PS51515">
    <property type="entry name" value="BIN3_SAM"/>
    <property type="match status" value="1"/>
</dbReference>
<dbReference type="InterPro" id="IPR041698">
    <property type="entry name" value="Methyltransf_25"/>
</dbReference>
<evidence type="ECO:0000259" key="8">
    <source>
        <dbReference type="PROSITE" id="PS51515"/>
    </source>
</evidence>
<comment type="similarity">
    <text evidence="1 6">Belongs to the methyltransferase superfamily.</text>
</comment>
<evidence type="ECO:0000256" key="5">
    <source>
        <dbReference type="PROSITE-ProRule" id="PRU00848"/>
    </source>
</evidence>
<evidence type="ECO:0000313" key="10">
    <source>
        <dbReference type="Proteomes" id="UP000218811"/>
    </source>
</evidence>
<dbReference type="Proteomes" id="UP000218811">
    <property type="component" value="Unassembled WGS sequence"/>
</dbReference>
<keyword evidence="4 5" id="KW-0949">S-adenosyl-L-methionine</keyword>
<feature type="region of interest" description="Disordered" evidence="7">
    <location>
        <begin position="102"/>
        <end position="150"/>
    </location>
</feature>
<dbReference type="GO" id="GO:0032259">
    <property type="term" value="P:methylation"/>
    <property type="evidence" value="ECO:0007669"/>
    <property type="project" value="UniProtKB-KW"/>
</dbReference>
<keyword evidence="2 6" id="KW-0489">Methyltransferase</keyword>
<dbReference type="STRING" id="742152.A0A2H3JZA5"/>
<feature type="domain" description="Bin3-type SAM" evidence="8">
    <location>
        <begin position="37"/>
        <end position="305"/>
    </location>
</feature>
<accession>A0A2H3JZA5</accession>
<keyword evidence="10" id="KW-1185">Reference proteome</keyword>
<name>A0A2H3JZA5_WOLCO</name>
<dbReference type="GO" id="GO:0008171">
    <property type="term" value="F:O-methyltransferase activity"/>
    <property type="evidence" value="ECO:0007669"/>
    <property type="project" value="UniProtKB-UniRule"/>
</dbReference>
<dbReference type="InterPro" id="IPR010675">
    <property type="entry name" value="Bin3_C"/>
</dbReference>
<dbReference type="Pfam" id="PF06859">
    <property type="entry name" value="Bin3"/>
    <property type="match status" value="1"/>
</dbReference>
<feature type="compositionally biased region" description="Acidic residues" evidence="7">
    <location>
        <begin position="102"/>
        <end position="112"/>
    </location>
</feature>
<evidence type="ECO:0000256" key="7">
    <source>
        <dbReference type="SAM" id="MobiDB-lite"/>
    </source>
</evidence>
<dbReference type="PANTHER" id="PTHR12315">
    <property type="entry name" value="BICOID-INTERACTING PROTEIN RELATED"/>
    <property type="match status" value="1"/>
</dbReference>
<protein>
    <recommendedName>
        <fullName evidence="6">RNA methyltransferase</fullName>
        <ecNumber evidence="6">2.1.1.-</ecNumber>
    </recommendedName>
</protein>
<dbReference type="EMBL" id="KB468113">
    <property type="protein sequence ID" value="PCH41477.1"/>
    <property type="molecule type" value="Genomic_DNA"/>
</dbReference>
<organism evidence="9 10">
    <name type="scientific">Wolfiporia cocos (strain MD-104)</name>
    <name type="common">Brown rot fungus</name>
    <dbReference type="NCBI Taxonomy" id="742152"/>
    <lineage>
        <taxon>Eukaryota</taxon>
        <taxon>Fungi</taxon>
        <taxon>Dikarya</taxon>
        <taxon>Basidiomycota</taxon>
        <taxon>Agaricomycotina</taxon>
        <taxon>Agaricomycetes</taxon>
        <taxon>Polyporales</taxon>
        <taxon>Phaeolaceae</taxon>
        <taxon>Wolfiporia</taxon>
    </lineage>
</organism>
<dbReference type="GO" id="GO:0008173">
    <property type="term" value="F:RNA methyltransferase activity"/>
    <property type="evidence" value="ECO:0007669"/>
    <property type="project" value="UniProtKB-UniRule"/>
</dbReference>
<gene>
    <name evidence="9" type="ORF">WOLCODRAFT_119023</name>
</gene>
<sequence>MATRTKLQVDATVVPSSFQPIFGNYRGYYTKRPFVTDPRLAVLPSSIFSGACVLDIGCNEGWVTCEIAQSKGAKKVVGVDIDDTLIRAAWKRRRYVWSLQEPVDDGEFPDDTPDGRADEQPAPKKRRRDSDVSTLAGAEHPRRPRTDYFPASSEHMFGPLPIPPTEHGSGNVPELFPHNVTFRTADWVSNDIPEDMGGYDVVVAFSVSKWIHLNGGDEGIMQFFRRVYSVLRPGGTFILEVQEWDTYAKARRMDPKLKETAKNLQLRPHDFEEILRGIGFGPAEHLGKVGQGGFCRPIDVYRKTK</sequence>
<evidence type="ECO:0000256" key="1">
    <source>
        <dbReference type="ARBA" id="ARBA00008361"/>
    </source>
</evidence>
<dbReference type="OrthoDB" id="540004at2759"/>
<dbReference type="OMA" id="KWIHLFH"/>
<dbReference type="InterPro" id="IPR024160">
    <property type="entry name" value="BIN3_SAM-bd_dom"/>
</dbReference>
<dbReference type="AlphaFoldDB" id="A0A2H3JZA5"/>
<dbReference type="SUPFAM" id="SSF53335">
    <property type="entry name" value="S-adenosyl-L-methionine-dependent methyltransferases"/>
    <property type="match status" value="1"/>
</dbReference>
<dbReference type="GO" id="GO:0040031">
    <property type="term" value="P:snRNA modification"/>
    <property type="evidence" value="ECO:0007669"/>
    <property type="project" value="TreeGrafter"/>
</dbReference>
<dbReference type="InterPro" id="IPR029063">
    <property type="entry name" value="SAM-dependent_MTases_sf"/>
</dbReference>
<dbReference type="InterPro" id="IPR039772">
    <property type="entry name" value="Bin3-like"/>
</dbReference>
<dbReference type="GO" id="GO:0017069">
    <property type="term" value="F:snRNA binding"/>
    <property type="evidence" value="ECO:0007669"/>
    <property type="project" value="TreeGrafter"/>
</dbReference>
<dbReference type="Pfam" id="PF13649">
    <property type="entry name" value="Methyltransf_25"/>
    <property type="match status" value="1"/>
</dbReference>
<evidence type="ECO:0000256" key="6">
    <source>
        <dbReference type="RuleBase" id="RU367087"/>
    </source>
</evidence>
<proteinExistence type="inferred from homology"/>
<evidence type="ECO:0000256" key="3">
    <source>
        <dbReference type="ARBA" id="ARBA00022679"/>
    </source>
</evidence>
<evidence type="ECO:0000256" key="4">
    <source>
        <dbReference type="ARBA" id="ARBA00022691"/>
    </source>
</evidence>
<dbReference type="PANTHER" id="PTHR12315:SF0">
    <property type="entry name" value="7SK SNRNA METHYLPHOSPHATE CAPPING ENZYME"/>
    <property type="match status" value="1"/>
</dbReference>
<reference evidence="9 10" key="1">
    <citation type="journal article" date="2012" name="Science">
        <title>The Paleozoic origin of enzymatic lignin decomposition reconstructed from 31 fungal genomes.</title>
        <authorList>
            <person name="Floudas D."/>
            <person name="Binder M."/>
            <person name="Riley R."/>
            <person name="Barry K."/>
            <person name="Blanchette R.A."/>
            <person name="Henrissat B."/>
            <person name="Martinez A.T."/>
            <person name="Otillar R."/>
            <person name="Spatafora J.W."/>
            <person name="Yadav J.S."/>
            <person name="Aerts A."/>
            <person name="Benoit I."/>
            <person name="Boyd A."/>
            <person name="Carlson A."/>
            <person name="Copeland A."/>
            <person name="Coutinho P.M."/>
            <person name="de Vries R.P."/>
            <person name="Ferreira P."/>
            <person name="Findley K."/>
            <person name="Foster B."/>
            <person name="Gaskell J."/>
            <person name="Glotzer D."/>
            <person name="Gorecki P."/>
            <person name="Heitman J."/>
            <person name="Hesse C."/>
            <person name="Hori C."/>
            <person name="Igarashi K."/>
            <person name="Jurgens J.A."/>
            <person name="Kallen N."/>
            <person name="Kersten P."/>
            <person name="Kohler A."/>
            <person name="Kuees U."/>
            <person name="Kumar T.K.A."/>
            <person name="Kuo A."/>
            <person name="LaButti K."/>
            <person name="Larrondo L.F."/>
            <person name="Lindquist E."/>
            <person name="Ling A."/>
            <person name="Lombard V."/>
            <person name="Lucas S."/>
            <person name="Lundell T."/>
            <person name="Martin R."/>
            <person name="McLaughlin D.J."/>
            <person name="Morgenstern I."/>
            <person name="Morin E."/>
            <person name="Murat C."/>
            <person name="Nagy L.G."/>
            <person name="Nolan M."/>
            <person name="Ohm R.A."/>
            <person name="Patyshakuliyeva A."/>
            <person name="Rokas A."/>
            <person name="Ruiz-Duenas F.J."/>
            <person name="Sabat G."/>
            <person name="Salamov A."/>
            <person name="Samejima M."/>
            <person name="Schmutz J."/>
            <person name="Slot J.C."/>
            <person name="St John F."/>
            <person name="Stenlid J."/>
            <person name="Sun H."/>
            <person name="Sun S."/>
            <person name="Syed K."/>
            <person name="Tsang A."/>
            <person name="Wiebenga A."/>
            <person name="Young D."/>
            <person name="Pisabarro A."/>
            <person name="Eastwood D.C."/>
            <person name="Martin F."/>
            <person name="Cullen D."/>
            <person name="Grigoriev I.V."/>
            <person name="Hibbett D.S."/>
        </authorList>
    </citation>
    <scope>NUCLEOTIDE SEQUENCE [LARGE SCALE GENOMIC DNA]</scope>
    <source>
        <strain evidence="9 10">MD-104</strain>
    </source>
</reference>